<evidence type="ECO:0000256" key="1">
    <source>
        <dbReference type="SAM" id="MobiDB-lite"/>
    </source>
</evidence>
<feature type="region of interest" description="Disordered" evidence="1">
    <location>
        <begin position="44"/>
        <end position="66"/>
    </location>
</feature>
<dbReference type="Proteomes" id="UP000594263">
    <property type="component" value="Unplaced"/>
</dbReference>
<dbReference type="EnsemblPlants" id="Kaladp0039s0668.1.v1.1">
    <property type="protein sequence ID" value="Kaladp0039s0668.1.v1.1"/>
    <property type="gene ID" value="Kaladp0039s0668.v1.1"/>
</dbReference>
<sequence length="182" mass="20118">MHSSGAKAKAARRAKSKGSGLGTTTCHDVNVDPRLDFKLSASGDSRKTMLRPPMDEETQYVTPSESRDISCRETLLFTEQTSAPLTSLNGRGGYILSFLILCAIRAGSSDSAGAPLLVVPFCQFLYVSAFRPYSPRNPKTLISHKVPVESLKKHPLIPCRHRLWLRVGRYLIVFKPPTFVLD</sequence>
<reference evidence="2" key="1">
    <citation type="submission" date="2021-01" db="UniProtKB">
        <authorList>
            <consortium name="EnsemblPlants"/>
        </authorList>
    </citation>
    <scope>IDENTIFICATION</scope>
</reference>
<accession>A0A7N0TLH5</accession>
<name>A0A7N0TLH5_KALFE</name>
<evidence type="ECO:0000313" key="3">
    <source>
        <dbReference type="Proteomes" id="UP000594263"/>
    </source>
</evidence>
<protein>
    <submittedName>
        <fullName evidence="2">Uncharacterized protein</fullName>
    </submittedName>
</protein>
<dbReference type="Gramene" id="Kaladp0039s0668.1.v1.1">
    <property type="protein sequence ID" value="Kaladp0039s0668.1.v1.1"/>
    <property type="gene ID" value="Kaladp0039s0668.v1.1"/>
</dbReference>
<feature type="region of interest" description="Disordered" evidence="1">
    <location>
        <begin position="1"/>
        <end position="25"/>
    </location>
</feature>
<keyword evidence="3" id="KW-1185">Reference proteome</keyword>
<dbReference type="AlphaFoldDB" id="A0A7N0TLH5"/>
<proteinExistence type="predicted"/>
<evidence type="ECO:0000313" key="2">
    <source>
        <dbReference type="EnsemblPlants" id="Kaladp0039s0668.1.v1.1"/>
    </source>
</evidence>
<organism evidence="2 3">
    <name type="scientific">Kalanchoe fedtschenkoi</name>
    <name type="common">Lavender scallops</name>
    <name type="synonym">South American air plant</name>
    <dbReference type="NCBI Taxonomy" id="63787"/>
    <lineage>
        <taxon>Eukaryota</taxon>
        <taxon>Viridiplantae</taxon>
        <taxon>Streptophyta</taxon>
        <taxon>Embryophyta</taxon>
        <taxon>Tracheophyta</taxon>
        <taxon>Spermatophyta</taxon>
        <taxon>Magnoliopsida</taxon>
        <taxon>eudicotyledons</taxon>
        <taxon>Gunneridae</taxon>
        <taxon>Pentapetalae</taxon>
        <taxon>Saxifragales</taxon>
        <taxon>Crassulaceae</taxon>
        <taxon>Kalanchoe</taxon>
    </lineage>
</organism>